<feature type="repeat" description="PPR" evidence="3">
    <location>
        <begin position="315"/>
        <end position="349"/>
    </location>
</feature>
<dbReference type="NCBIfam" id="TIGR00756">
    <property type="entry name" value="PPR"/>
    <property type="match status" value="6"/>
</dbReference>
<protein>
    <recommendedName>
        <fullName evidence="6">Chlororespiratory reduction 4</fullName>
    </recommendedName>
</protein>
<evidence type="ECO:0008006" key="6">
    <source>
        <dbReference type="Google" id="ProtNLM"/>
    </source>
</evidence>
<dbReference type="Pfam" id="PF13041">
    <property type="entry name" value="PPR_2"/>
    <property type="match status" value="3"/>
</dbReference>
<feature type="repeat" description="PPR" evidence="3">
    <location>
        <begin position="554"/>
        <end position="588"/>
    </location>
</feature>
<dbReference type="PROSITE" id="PS51375">
    <property type="entry name" value="PPR"/>
    <property type="match status" value="5"/>
</dbReference>
<proteinExistence type="inferred from homology"/>
<dbReference type="FunFam" id="1.25.40.10:FF:000348">
    <property type="entry name" value="Pentatricopeptide repeat-containing protein chloroplastic"/>
    <property type="match status" value="1"/>
</dbReference>
<dbReference type="InterPro" id="IPR046848">
    <property type="entry name" value="E_motif"/>
</dbReference>
<feature type="repeat" description="PPR" evidence="3">
    <location>
        <begin position="152"/>
        <end position="186"/>
    </location>
</feature>
<keyword evidence="5" id="KW-1185">Reference proteome</keyword>
<evidence type="ECO:0000256" key="1">
    <source>
        <dbReference type="ARBA" id="ARBA00006643"/>
    </source>
</evidence>
<name>A0A843V3Z2_COLES</name>
<dbReference type="InterPro" id="IPR011990">
    <property type="entry name" value="TPR-like_helical_dom_sf"/>
</dbReference>
<dbReference type="PANTHER" id="PTHR47926">
    <property type="entry name" value="PENTATRICOPEPTIDE REPEAT-CONTAINING PROTEIN"/>
    <property type="match status" value="1"/>
</dbReference>
<dbReference type="AlphaFoldDB" id="A0A843V3Z2"/>
<comment type="similarity">
    <text evidence="1">Belongs to the PPR family. PCMP-H subfamily.</text>
</comment>
<dbReference type="SUPFAM" id="SSF48452">
    <property type="entry name" value="TPR-like"/>
    <property type="match status" value="2"/>
</dbReference>
<evidence type="ECO:0000313" key="5">
    <source>
        <dbReference type="Proteomes" id="UP000652761"/>
    </source>
</evidence>
<dbReference type="GO" id="GO:0009451">
    <property type="term" value="P:RNA modification"/>
    <property type="evidence" value="ECO:0007669"/>
    <property type="project" value="InterPro"/>
</dbReference>
<keyword evidence="2" id="KW-0677">Repeat</keyword>
<dbReference type="OrthoDB" id="9990610at2759"/>
<sequence>AEGAQVHACAVKLGAAVDTYVQNTLIQLYFSCGNSLIARQLFDGMPNRSVVTWNCVIAGYAELGFWEDVKSLFWLMIEEFALESPNSVALVRMLTACTRSGDFEMGKRVHKYMVHNAVDMSLNLANALMNMYAKFGKMDEALMLFRAMPNWDVVSWATLINGYMGIGRFEIARELFDDMPERNIVAWNTMISGYVLNRRFRDALLLFKEMMVLDVKVDHATFICVLTACARSGDFILGSLVHGYIYKFGMEMTLELIHSLLCLYVKCGSMESGERLFKKMTIRNEISWTLMMEGYVRCGKKDIAIEMFNQIPYKDVASWNALITTLCQNNFYKDALDIFEEMLILNVAPNQVTLVSALSACARVGVLALGTWIHAYIDRNKIEMDCHLSSALIDMYAKCGCVDLSLKVFNDMPIKDLLAWSTMIGGLAMHGHANHALVLFREMIDDGLQPDGVTFLGVLVACCHAGLVDEGRHFFALMTQVYGISPTTEHCSCMVDLYGRRGLLSEAKDFIKNVISLPDAGSIWGTLLSACVNHGNIELAECAMNQLLEIDPKNSGAYVLLSNVYAKASKWDNVRKVRNMMKENGVRKIPGCSSIEVNGVVHEFFVGDASHLQCEKIYTTSDKLETQLEEA</sequence>
<dbReference type="Pfam" id="PF01535">
    <property type="entry name" value="PPR"/>
    <property type="match status" value="7"/>
</dbReference>
<dbReference type="InterPro" id="IPR002885">
    <property type="entry name" value="PPR_rpt"/>
</dbReference>
<dbReference type="FunFam" id="1.25.40.10:FF:000690">
    <property type="entry name" value="Pentatricopeptide repeat-containing protein"/>
    <property type="match status" value="1"/>
</dbReference>
<evidence type="ECO:0000313" key="4">
    <source>
        <dbReference type="EMBL" id="MQL90748.1"/>
    </source>
</evidence>
<evidence type="ECO:0000256" key="3">
    <source>
        <dbReference type="PROSITE-ProRule" id="PRU00708"/>
    </source>
</evidence>
<feature type="repeat" description="PPR" evidence="3">
    <location>
        <begin position="49"/>
        <end position="79"/>
    </location>
</feature>
<feature type="non-terminal residue" evidence="4">
    <location>
        <position position="1"/>
    </location>
</feature>
<accession>A0A843V3Z2</accession>
<dbReference type="EMBL" id="NMUH01001270">
    <property type="protein sequence ID" value="MQL90748.1"/>
    <property type="molecule type" value="Genomic_DNA"/>
</dbReference>
<dbReference type="Pfam" id="PF20431">
    <property type="entry name" value="E_motif"/>
    <property type="match status" value="1"/>
</dbReference>
<dbReference type="Proteomes" id="UP000652761">
    <property type="component" value="Unassembled WGS sequence"/>
</dbReference>
<comment type="caution">
    <text evidence="4">The sequence shown here is derived from an EMBL/GenBank/DDBJ whole genome shotgun (WGS) entry which is preliminary data.</text>
</comment>
<dbReference type="Gene3D" id="1.25.40.10">
    <property type="entry name" value="Tetratricopeptide repeat domain"/>
    <property type="match status" value="4"/>
</dbReference>
<dbReference type="InterPro" id="IPR046960">
    <property type="entry name" value="PPR_At4g14850-like_plant"/>
</dbReference>
<reference evidence="4" key="1">
    <citation type="submission" date="2017-07" db="EMBL/GenBank/DDBJ databases">
        <title>Taro Niue Genome Assembly and Annotation.</title>
        <authorList>
            <person name="Atibalentja N."/>
            <person name="Keating K."/>
            <person name="Fields C.J."/>
        </authorList>
    </citation>
    <scope>NUCLEOTIDE SEQUENCE</scope>
    <source>
        <strain evidence="4">Niue_2</strain>
        <tissue evidence="4">Leaf</tissue>
    </source>
</reference>
<dbReference type="GO" id="GO:0003729">
    <property type="term" value="F:mRNA binding"/>
    <property type="evidence" value="ECO:0007669"/>
    <property type="project" value="UniProtKB-ARBA"/>
</dbReference>
<dbReference type="FunFam" id="1.25.40.10:FF:000442">
    <property type="entry name" value="Pentatricopeptide repeat-containing protein At3g49710"/>
    <property type="match status" value="1"/>
</dbReference>
<organism evidence="4 5">
    <name type="scientific">Colocasia esculenta</name>
    <name type="common">Wild taro</name>
    <name type="synonym">Arum esculentum</name>
    <dbReference type="NCBI Taxonomy" id="4460"/>
    <lineage>
        <taxon>Eukaryota</taxon>
        <taxon>Viridiplantae</taxon>
        <taxon>Streptophyta</taxon>
        <taxon>Embryophyta</taxon>
        <taxon>Tracheophyta</taxon>
        <taxon>Spermatophyta</taxon>
        <taxon>Magnoliopsida</taxon>
        <taxon>Liliopsida</taxon>
        <taxon>Araceae</taxon>
        <taxon>Aroideae</taxon>
        <taxon>Colocasieae</taxon>
        <taxon>Colocasia</taxon>
    </lineage>
</organism>
<feature type="repeat" description="PPR" evidence="3">
    <location>
        <begin position="416"/>
        <end position="450"/>
    </location>
</feature>
<evidence type="ECO:0000256" key="2">
    <source>
        <dbReference type="ARBA" id="ARBA00022737"/>
    </source>
</evidence>
<gene>
    <name evidence="4" type="ORF">Taro_023358</name>
</gene>